<organism evidence="11 12">
    <name type="scientific">Limimaricola soesokkakensis</name>
    <dbReference type="NCBI Taxonomy" id="1343159"/>
    <lineage>
        <taxon>Bacteria</taxon>
        <taxon>Pseudomonadati</taxon>
        <taxon>Pseudomonadota</taxon>
        <taxon>Alphaproteobacteria</taxon>
        <taxon>Rhodobacterales</taxon>
        <taxon>Paracoccaceae</taxon>
        <taxon>Limimaricola</taxon>
    </lineage>
</organism>
<evidence type="ECO:0000256" key="4">
    <source>
        <dbReference type="ARBA" id="ARBA00022643"/>
    </source>
</evidence>
<evidence type="ECO:0000256" key="6">
    <source>
        <dbReference type="ARBA" id="ARBA00022967"/>
    </source>
</evidence>
<evidence type="ECO:0000313" key="12">
    <source>
        <dbReference type="Proteomes" id="UP000193495"/>
    </source>
</evidence>
<keyword evidence="10" id="KW-0830">Ubiquinone</keyword>
<feature type="transmembrane region" description="Helical" evidence="9">
    <location>
        <begin position="206"/>
        <end position="222"/>
    </location>
</feature>
<dbReference type="Pfam" id="PF03116">
    <property type="entry name" value="NQR2_RnfD_RnfE"/>
    <property type="match status" value="1"/>
</dbReference>
<evidence type="ECO:0000313" key="13">
    <source>
        <dbReference type="Proteomes" id="UP000240624"/>
    </source>
</evidence>
<dbReference type="RefSeq" id="WP_085895983.1">
    <property type="nucleotide sequence ID" value="NZ_FWFY01000004.1"/>
</dbReference>
<protein>
    <submittedName>
        <fullName evidence="10">NQR2/RnfD/RnfE family subunit of NADH-ubiquinone oxidoreductase</fullName>
    </submittedName>
    <submittedName>
        <fullName evidence="11">Na(+)-translocating NADH-quinone reductase subunit B</fullName>
    </submittedName>
</protein>
<dbReference type="GO" id="GO:0055085">
    <property type="term" value="P:transmembrane transport"/>
    <property type="evidence" value="ECO:0007669"/>
    <property type="project" value="InterPro"/>
</dbReference>
<accession>A0A1X6Z3Z3</accession>
<feature type="transmembrane region" description="Helical" evidence="9">
    <location>
        <begin position="18"/>
        <end position="34"/>
    </location>
</feature>
<evidence type="ECO:0000313" key="11">
    <source>
        <dbReference type="EMBL" id="SLN40051.1"/>
    </source>
</evidence>
<evidence type="ECO:0000313" key="10">
    <source>
        <dbReference type="EMBL" id="PSK81864.1"/>
    </source>
</evidence>
<feature type="transmembrane region" description="Helical" evidence="9">
    <location>
        <begin position="40"/>
        <end position="59"/>
    </location>
</feature>
<feature type="transmembrane region" description="Helical" evidence="9">
    <location>
        <begin position="234"/>
        <end position="255"/>
    </location>
</feature>
<dbReference type="PANTHER" id="PTHR30578">
    <property type="entry name" value="ELECTRON TRANSPORT COMPLEX PROTEIN RNFD"/>
    <property type="match status" value="1"/>
</dbReference>
<dbReference type="Proteomes" id="UP000240624">
    <property type="component" value="Unassembled WGS sequence"/>
</dbReference>
<dbReference type="OrthoDB" id="9776359at2"/>
<evidence type="ECO:0000256" key="3">
    <source>
        <dbReference type="ARBA" id="ARBA00022630"/>
    </source>
</evidence>
<feature type="transmembrane region" description="Helical" evidence="9">
    <location>
        <begin position="112"/>
        <end position="130"/>
    </location>
</feature>
<dbReference type="GO" id="GO:0005886">
    <property type="term" value="C:plasma membrane"/>
    <property type="evidence" value="ECO:0007669"/>
    <property type="project" value="TreeGrafter"/>
</dbReference>
<dbReference type="PANTHER" id="PTHR30578:SF1">
    <property type="entry name" value="NA(+)-TRANSLOCATING NADH-QUINONE REDUCTASE SUBUNIT B"/>
    <property type="match status" value="1"/>
</dbReference>
<keyword evidence="2" id="KW-0597">Phosphoprotein</keyword>
<gene>
    <name evidence="10" type="ORF">CLV79_11482</name>
    <name evidence="11" type="ORF">LOS8367_01626</name>
</gene>
<evidence type="ECO:0000256" key="7">
    <source>
        <dbReference type="ARBA" id="ARBA00022989"/>
    </source>
</evidence>
<evidence type="ECO:0000256" key="1">
    <source>
        <dbReference type="ARBA" id="ARBA00022448"/>
    </source>
</evidence>
<evidence type="ECO:0000256" key="5">
    <source>
        <dbReference type="ARBA" id="ARBA00022692"/>
    </source>
</evidence>
<feature type="transmembrane region" description="Helical" evidence="9">
    <location>
        <begin position="150"/>
        <end position="170"/>
    </location>
</feature>
<dbReference type="EMBL" id="PYGB01000014">
    <property type="protein sequence ID" value="PSK81864.1"/>
    <property type="molecule type" value="Genomic_DNA"/>
</dbReference>
<keyword evidence="8 9" id="KW-0472">Membrane</keyword>
<reference evidence="10 13" key="2">
    <citation type="submission" date="2018-03" db="EMBL/GenBank/DDBJ databases">
        <title>Genomic Encyclopedia of Archaeal and Bacterial Type Strains, Phase II (KMG-II): from individual species to whole genera.</title>
        <authorList>
            <person name="Goeker M."/>
        </authorList>
    </citation>
    <scope>NUCLEOTIDE SEQUENCE [LARGE SCALE GENOMIC DNA]</scope>
    <source>
        <strain evidence="10 13">DSM 29956</strain>
    </source>
</reference>
<name>A0A1X6Z3Z3_9RHOB</name>
<sequence length="264" mass="26382">MRGGHVTALRKRAARDATALRLIALAPPAVILFLRAPGTAWPYALAVVTAALACALVFAELRGRGPIFEALVPALLMLLFAPPEAAPWQLALALSLALVLGALVFGGAGFGFLSIGALALALLAFSFPPLVPMVPASPVLWAALPGGGLLLLAGLAPWRVVLAGAAGFALAAGPGDLGFAQAAPLAVLLVYFAADPFGAPVTGPGQWLSGLMVGGMIALLGAPGGPGFDMSAGVFGVLLAGLFAPLIDAGVIAVADWREGVHHG</sequence>
<feature type="transmembrane region" description="Helical" evidence="9">
    <location>
        <begin position="177"/>
        <end position="194"/>
    </location>
</feature>
<dbReference type="AlphaFoldDB" id="A0A1X6Z3Z3"/>
<evidence type="ECO:0000256" key="9">
    <source>
        <dbReference type="SAM" id="Phobius"/>
    </source>
</evidence>
<reference evidence="11 12" key="1">
    <citation type="submission" date="2017-03" db="EMBL/GenBank/DDBJ databases">
        <authorList>
            <person name="Afonso C.L."/>
            <person name="Miller P.J."/>
            <person name="Scott M.A."/>
            <person name="Spackman E."/>
            <person name="Goraichik I."/>
            <person name="Dimitrov K.M."/>
            <person name="Suarez D.L."/>
            <person name="Swayne D.E."/>
        </authorList>
    </citation>
    <scope>NUCLEOTIDE SEQUENCE [LARGE SCALE GENOMIC DNA]</scope>
    <source>
        <strain evidence="11 12">CECT 8367</strain>
    </source>
</reference>
<keyword evidence="5 9" id="KW-0812">Transmembrane</keyword>
<dbReference type="InterPro" id="IPR004338">
    <property type="entry name" value="NqrB/RnfD"/>
</dbReference>
<dbReference type="EMBL" id="FWFY01000004">
    <property type="protein sequence ID" value="SLN40051.1"/>
    <property type="molecule type" value="Genomic_DNA"/>
</dbReference>
<evidence type="ECO:0000256" key="2">
    <source>
        <dbReference type="ARBA" id="ARBA00022553"/>
    </source>
</evidence>
<keyword evidence="1" id="KW-0813">Transport</keyword>
<keyword evidence="13" id="KW-1185">Reference proteome</keyword>
<keyword evidence="7 9" id="KW-1133">Transmembrane helix</keyword>
<evidence type="ECO:0000256" key="8">
    <source>
        <dbReference type="ARBA" id="ARBA00023136"/>
    </source>
</evidence>
<proteinExistence type="predicted"/>
<keyword evidence="6" id="KW-1278">Translocase</keyword>
<keyword evidence="3" id="KW-0285">Flavoprotein</keyword>
<dbReference type="Proteomes" id="UP000193495">
    <property type="component" value="Unassembled WGS sequence"/>
</dbReference>
<keyword evidence="4" id="KW-0288">FMN</keyword>